<organism evidence="2 3">
    <name type="scientific">Dolichospermum compactum NIES-806</name>
    <dbReference type="NCBI Taxonomy" id="1973481"/>
    <lineage>
        <taxon>Bacteria</taxon>
        <taxon>Bacillati</taxon>
        <taxon>Cyanobacteriota</taxon>
        <taxon>Cyanophyceae</taxon>
        <taxon>Nostocales</taxon>
        <taxon>Aphanizomenonaceae</taxon>
        <taxon>Dolichospermum</taxon>
        <taxon>Dolichospermum compactum</taxon>
    </lineage>
</organism>
<reference evidence="2 3" key="1">
    <citation type="submission" date="2017-06" db="EMBL/GenBank/DDBJ databases">
        <title>Genome sequencing of cyanobaciteial culture collection at National Institute for Environmental Studies (NIES).</title>
        <authorList>
            <person name="Hirose Y."/>
            <person name="Shimura Y."/>
            <person name="Fujisawa T."/>
            <person name="Nakamura Y."/>
            <person name="Kawachi M."/>
        </authorList>
    </citation>
    <scope>NUCLEOTIDE SEQUENCE [LARGE SCALE GENOMIC DNA]</scope>
    <source>
        <strain evidence="2 3">NIES-806</strain>
    </source>
</reference>
<evidence type="ECO:0000313" key="3">
    <source>
        <dbReference type="Proteomes" id="UP000218702"/>
    </source>
</evidence>
<dbReference type="InterPro" id="IPR008984">
    <property type="entry name" value="SMAD_FHA_dom_sf"/>
</dbReference>
<dbReference type="SUPFAM" id="SSF49879">
    <property type="entry name" value="SMAD/FHA domain"/>
    <property type="match status" value="1"/>
</dbReference>
<keyword evidence="3" id="KW-1185">Reference proteome</keyword>
<dbReference type="Pfam" id="PF12773">
    <property type="entry name" value="DZR"/>
    <property type="match status" value="1"/>
</dbReference>
<protein>
    <submittedName>
        <fullName evidence="2">FHA domain-containing protein</fullName>
    </submittedName>
</protein>
<dbReference type="RefSeq" id="WP_096663993.1">
    <property type="nucleotide sequence ID" value="NZ_AP018316.1"/>
</dbReference>
<proteinExistence type="predicted"/>
<dbReference type="EMBL" id="AP018316">
    <property type="protein sequence ID" value="BAZ84487.1"/>
    <property type="molecule type" value="Genomic_DNA"/>
</dbReference>
<dbReference type="KEGG" id="dcm:NIES806_06730"/>
<dbReference type="Gene3D" id="2.60.200.20">
    <property type="match status" value="1"/>
</dbReference>
<evidence type="ECO:0000259" key="1">
    <source>
        <dbReference type="PROSITE" id="PS50006"/>
    </source>
</evidence>
<dbReference type="InterPro" id="IPR000253">
    <property type="entry name" value="FHA_dom"/>
</dbReference>
<accession>A0A1Z4UZ17</accession>
<dbReference type="AlphaFoldDB" id="A0A1Z4UZ17"/>
<dbReference type="SMART" id="SM00240">
    <property type="entry name" value="FHA"/>
    <property type="match status" value="1"/>
</dbReference>
<dbReference type="OrthoDB" id="9816434at2"/>
<dbReference type="PROSITE" id="PS50006">
    <property type="entry name" value="FHA_DOMAIN"/>
    <property type="match status" value="1"/>
</dbReference>
<dbReference type="CDD" id="cd00060">
    <property type="entry name" value="FHA"/>
    <property type="match status" value="1"/>
</dbReference>
<feature type="domain" description="FHA" evidence="1">
    <location>
        <begin position="262"/>
        <end position="318"/>
    </location>
</feature>
<dbReference type="InterPro" id="IPR025874">
    <property type="entry name" value="DZR"/>
</dbReference>
<dbReference type="Pfam" id="PF00498">
    <property type="entry name" value="FHA"/>
    <property type="match status" value="1"/>
</dbReference>
<evidence type="ECO:0000313" key="2">
    <source>
        <dbReference type="EMBL" id="BAZ84487.1"/>
    </source>
</evidence>
<sequence length="347" mass="36570">MIVCPNCNHPNPDGAVQCEACYTPLPATASCPNCGATVQSDAAFCGQCGYNLHFGVTPAVAPRVAVNPVSAPVVAPDLMMQLLQPDVLEIAPPANPTVSAPVAVVQEQAVYIPSAPVPVTPEPEVYIPPVLTPPPAPTPEPVAVVQEQAVYVPSVPAPVAPEPEVYIPPVLTPPPAPVAPEPEVYIPPVLTPEPVAIAVVPESEPYIPPAYVPQIDPISIPEVTPVAPSGKVANTQLQQIVARLFHVQANQEIELPQNLSVVHIGKPNDRVPPDIDVSGFANSEIVSRIHADIRIEGDACYIEDAGSSNGTYINNLPLLPGNRHRLRPGDRISLGKGDLVTFLFQLS</sequence>
<dbReference type="Proteomes" id="UP000218702">
    <property type="component" value="Chromosome"/>
</dbReference>
<name>A0A1Z4UZ17_9CYAN</name>
<gene>
    <name evidence="2" type="ORF">NIES806_06730</name>
</gene>